<evidence type="ECO:0000256" key="1">
    <source>
        <dbReference type="SAM" id="Phobius"/>
    </source>
</evidence>
<protein>
    <submittedName>
        <fullName evidence="2">Uncharacterized protein</fullName>
    </submittedName>
</protein>
<feature type="transmembrane region" description="Helical" evidence="1">
    <location>
        <begin position="89"/>
        <end position="111"/>
    </location>
</feature>
<reference evidence="2 3" key="1">
    <citation type="submission" date="2014-02" db="EMBL/GenBank/DDBJ databases">
        <authorList>
            <person name="Sears C."/>
            <person name="Carroll K."/>
            <person name="Sack B.R."/>
            <person name="Qadri F."/>
            <person name="Myers L.L."/>
            <person name="Chung G.-T."/>
            <person name="Escheverria P."/>
            <person name="Fraser C.M."/>
            <person name="Sadzewicz L."/>
            <person name="Shefchek K.A."/>
            <person name="Tallon L."/>
            <person name="Das S.P."/>
            <person name="Daugherty S."/>
            <person name="Mongodin E.F."/>
        </authorList>
    </citation>
    <scope>NUCLEOTIDE SEQUENCE [LARGE SCALE GENOMIC DNA]</scope>
    <source>
        <strain evidence="2 3">2-F-2 #4</strain>
    </source>
</reference>
<dbReference type="Proteomes" id="UP000022272">
    <property type="component" value="Unassembled WGS sequence"/>
</dbReference>
<evidence type="ECO:0000313" key="2">
    <source>
        <dbReference type="EMBL" id="EXZ44562.1"/>
    </source>
</evidence>
<evidence type="ECO:0000313" key="3">
    <source>
        <dbReference type="Proteomes" id="UP000022272"/>
    </source>
</evidence>
<sequence>MGLINASMAIVVFTAISLYYAVKVMRPHDVMPAGRSPRNFKIDKKYDYFKENNFTDKYAYTMAGELMNLQYKIDSQNEKNIARIKLNNASINFMLVGLILAILFFVLTVIFE</sequence>
<dbReference type="AlphaFoldDB" id="A0A015ZJI9"/>
<dbReference type="PATRIC" id="fig|1339280.3.peg.2107"/>
<keyword evidence="1" id="KW-1133">Transmembrane helix</keyword>
<organism evidence="2 3">
    <name type="scientific">Bacteroides fragilis str. 2-F-2 #4</name>
    <dbReference type="NCBI Taxonomy" id="1339280"/>
    <lineage>
        <taxon>Bacteria</taxon>
        <taxon>Pseudomonadati</taxon>
        <taxon>Bacteroidota</taxon>
        <taxon>Bacteroidia</taxon>
        <taxon>Bacteroidales</taxon>
        <taxon>Bacteroidaceae</taxon>
        <taxon>Bacteroides</taxon>
    </lineage>
</organism>
<keyword evidence="1" id="KW-0812">Transmembrane</keyword>
<proteinExistence type="predicted"/>
<dbReference type="EMBL" id="JGDM01000056">
    <property type="protein sequence ID" value="EXZ44562.1"/>
    <property type="molecule type" value="Genomic_DNA"/>
</dbReference>
<feature type="transmembrane region" description="Helical" evidence="1">
    <location>
        <begin position="6"/>
        <end position="22"/>
    </location>
</feature>
<comment type="caution">
    <text evidence="2">The sequence shown here is derived from an EMBL/GenBank/DDBJ whole genome shotgun (WGS) entry which is preliminary data.</text>
</comment>
<accession>A0A015ZJI9</accession>
<keyword evidence="1" id="KW-0472">Membrane</keyword>
<name>A0A015ZJI9_BACFG</name>
<gene>
    <name evidence="2" type="ORF">M076_2197</name>
</gene>